<proteinExistence type="predicted"/>
<evidence type="ECO:0000313" key="1">
    <source>
        <dbReference type="EMBL" id="KRY24070.1"/>
    </source>
</evidence>
<evidence type="ECO:0000313" key="2">
    <source>
        <dbReference type="Proteomes" id="UP000054776"/>
    </source>
</evidence>
<accession>A0A0V1AGW1</accession>
<protein>
    <submittedName>
        <fullName evidence="1">Uncharacterized protein</fullName>
    </submittedName>
</protein>
<name>A0A0V1AGW1_TRISP</name>
<dbReference type="OrthoDB" id="5936274at2759"/>
<organism evidence="1 2">
    <name type="scientific">Trichinella spiralis</name>
    <name type="common">Trichina worm</name>
    <dbReference type="NCBI Taxonomy" id="6334"/>
    <lineage>
        <taxon>Eukaryota</taxon>
        <taxon>Metazoa</taxon>
        <taxon>Ecdysozoa</taxon>
        <taxon>Nematoda</taxon>
        <taxon>Enoplea</taxon>
        <taxon>Dorylaimia</taxon>
        <taxon>Trichinellida</taxon>
        <taxon>Trichinellidae</taxon>
        <taxon>Trichinella</taxon>
    </lineage>
</organism>
<dbReference type="Proteomes" id="UP000054776">
    <property type="component" value="Unassembled WGS sequence"/>
</dbReference>
<feature type="non-terminal residue" evidence="1">
    <location>
        <position position="1"/>
    </location>
</feature>
<reference evidence="1 2" key="1">
    <citation type="submission" date="2015-01" db="EMBL/GenBank/DDBJ databases">
        <title>Evolution of Trichinella species and genotypes.</title>
        <authorList>
            <person name="Korhonen P.K."/>
            <person name="Edoardo P."/>
            <person name="Giuseppe L.R."/>
            <person name="Gasser R.B."/>
        </authorList>
    </citation>
    <scope>NUCLEOTIDE SEQUENCE [LARGE SCALE GENOMIC DNA]</scope>
    <source>
        <strain evidence="1">ISS3</strain>
    </source>
</reference>
<sequence>LYYKNEPQVQMLLESATIPGVIVSTSHVSFPFLLFPLKSQSHATFLPISQQIRIYKSCD</sequence>
<dbReference type="EMBL" id="JYDH01002030">
    <property type="protein sequence ID" value="KRY24070.1"/>
    <property type="molecule type" value="Genomic_DNA"/>
</dbReference>
<feature type="non-terminal residue" evidence="1">
    <location>
        <position position="59"/>
    </location>
</feature>
<dbReference type="AlphaFoldDB" id="A0A0V1AGW1"/>
<gene>
    <name evidence="1" type="ORF">T01_3885</name>
</gene>
<comment type="caution">
    <text evidence="1">The sequence shown here is derived from an EMBL/GenBank/DDBJ whole genome shotgun (WGS) entry which is preliminary data.</text>
</comment>
<keyword evidence="2" id="KW-1185">Reference proteome</keyword>
<dbReference type="InParanoid" id="A0A0V1AGW1"/>